<keyword evidence="3" id="KW-1185">Reference proteome</keyword>
<sequence>MDNGELTEYIKHYLEKDKTRSAIMLTGGWGTGKSYYIQNELTPALQRKKANECITISLYGLKSVSEISKSIYLELRAKSLQSRNETTATGRLIAKTIVKGLINRFGIDLSISQDEMKKLYESIDLSEKLIILEDVERSQIDILELLGYVNNLVERDGVKLLLVVNEDEITKSISVKENPENNKDSALPANTTKQYLAIKEKTVSDTIPFEGNCYAAVQQIIRSYNNPILSRFADKSSAENICNIMSLCKNHNLRSFIFACQKSVDIFEQMEEKYTKDTSFVQCIFFGIISFSLRLKAGKNTEWGYNIEKYSIDLGTEKFPLFDFCFNYITYHKLDTSKIPAAMAALKKRRLYDKDKTQYDRDLQTLFNYQQHYESDVKKAIINITERLKDPEDISFYDYAKLAVYLVKIKYFLEKDIDIETAKSLLIENLNGREDDLVPEELFFPSYDILSEVEDPNVKYECEEIQQKMESALKKNTQAIPRFKYLPEEAGQSFNNIIENRKAIFRNGYFAKELDIPELARMFSDCSPVQKYHIRNIFLAIYGSENDNIKAFSKNDAPSVEKLLRLINADMQKPMEDKIQKLQYKLFSENLTEILKRLS</sequence>
<dbReference type="HOGENOM" id="CLU_022182_1_0_11"/>
<protein>
    <recommendedName>
        <fullName evidence="1">KAP NTPase domain-containing protein</fullName>
    </recommendedName>
</protein>
<accession>J0WZH5</accession>
<evidence type="ECO:0000313" key="3">
    <source>
        <dbReference type="Proteomes" id="UP000006415"/>
    </source>
</evidence>
<dbReference type="AlphaFoldDB" id="J0WZH5"/>
<name>J0WZH5_9BIFI</name>
<dbReference type="EMBL" id="AGZS01000003">
    <property type="protein sequence ID" value="EJD64969.1"/>
    <property type="molecule type" value="Genomic_DNA"/>
</dbReference>
<gene>
    <name evidence="2" type="ORF">HMPREF9156_00844</name>
</gene>
<dbReference type="InterPro" id="IPR011646">
    <property type="entry name" value="KAP_P-loop"/>
</dbReference>
<comment type="caution">
    <text evidence="2">The sequence shown here is derived from an EMBL/GenBank/DDBJ whole genome shotgun (WGS) entry which is preliminary data.</text>
</comment>
<dbReference type="RefSeq" id="WP_007147908.1">
    <property type="nucleotide sequence ID" value="NZ_AKCI01000001.1"/>
</dbReference>
<evidence type="ECO:0000313" key="2">
    <source>
        <dbReference type="EMBL" id="EJD64969.1"/>
    </source>
</evidence>
<feature type="domain" description="KAP NTPase" evidence="1">
    <location>
        <begin position="15"/>
        <end position="181"/>
    </location>
</feature>
<dbReference type="OrthoDB" id="88903at2"/>
<dbReference type="InterPro" id="IPR027417">
    <property type="entry name" value="P-loop_NTPase"/>
</dbReference>
<dbReference type="Pfam" id="PF07693">
    <property type="entry name" value="KAP_NTPase"/>
    <property type="match status" value="1"/>
</dbReference>
<dbReference type="eggNOG" id="COG4928">
    <property type="taxonomic scope" value="Bacteria"/>
</dbReference>
<dbReference type="Gene3D" id="3.40.50.300">
    <property type="entry name" value="P-loop containing nucleotide triphosphate hydrolases"/>
    <property type="match status" value="1"/>
</dbReference>
<dbReference type="Proteomes" id="UP000006415">
    <property type="component" value="Unassembled WGS sequence"/>
</dbReference>
<reference evidence="2 3" key="1">
    <citation type="submission" date="2012-01" db="EMBL/GenBank/DDBJ databases">
        <title>The Genome Sequence of Scardovia wiggsiae F0424.</title>
        <authorList>
            <consortium name="The Broad Institute Genome Sequencing Platform"/>
            <person name="Earl A."/>
            <person name="Ward D."/>
            <person name="Feldgarden M."/>
            <person name="Gevers D."/>
            <person name="Izard J."/>
            <person name="Ganesan A."/>
            <person name="Baranova O.V."/>
            <person name="Blanton J.M."/>
            <person name="Tanner A.C."/>
            <person name="Mathney J."/>
            <person name="Dewhirst F.E."/>
            <person name="Young S.K."/>
            <person name="Zeng Q."/>
            <person name="Gargeya S."/>
            <person name="Fitzgerald M."/>
            <person name="Haas B."/>
            <person name="Abouelleil A."/>
            <person name="Alvarado L."/>
            <person name="Arachchi H.M."/>
            <person name="Berlin A."/>
            <person name="Chapman S.B."/>
            <person name="Gearin G."/>
            <person name="Goldberg J."/>
            <person name="Griggs A."/>
            <person name="Gujja S."/>
            <person name="Hansen M."/>
            <person name="Heiman D."/>
            <person name="Howarth C."/>
            <person name="Larimer J."/>
            <person name="Lui A."/>
            <person name="MacDonald P.J.P."/>
            <person name="McCowen C."/>
            <person name="Montmayeur A."/>
            <person name="Murphy C."/>
            <person name="Neiman D."/>
            <person name="Pearson M."/>
            <person name="Priest M."/>
            <person name="Roberts A."/>
            <person name="Saif S."/>
            <person name="Shea T."/>
            <person name="Sisk P."/>
            <person name="Stolte C."/>
            <person name="Sykes S."/>
            <person name="Wortman J."/>
            <person name="Nusbaum C."/>
            <person name="Birren B."/>
        </authorList>
    </citation>
    <scope>NUCLEOTIDE SEQUENCE [LARGE SCALE GENOMIC DNA]</scope>
    <source>
        <strain evidence="2 3">F0424</strain>
    </source>
</reference>
<proteinExistence type="predicted"/>
<evidence type="ECO:0000259" key="1">
    <source>
        <dbReference type="Pfam" id="PF07693"/>
    </source>
</evidence>
<organism evidence="2 3">
    <name type="scientific">Scardovia wiggsiae F0424</name>
    <dbReference type="NCBI Taxonomy" id="857290"/>
    <lineage>
        <taxon>Bacteria</taxon>
        <taxon>Bacillati</taxon>
        <taxon>Actinomycetota</taxon>
        <taxon>Actinomycetes</taxon>
        <taxon>Bifidobacteriales</taxon>
        <taxon>Bifidobacteriaceae</taxon>
        <taxon>Scardovia</taxon>
    </lineage>
</organism>